<dbReference type="Gene3D" id="2.60.120.620">
    <property type="entry name" value="q2cbj1_9rhob like domain"/>
    <property type="match status" value="1"/>
</dbReference>
<accession>A0ABM6B9U3</accession>
<organism evidence="1 2">
    <name type="scientific">Streptomyces ambofaciens</name>
    <dbReference type="NCBI Taxonomy" id="1889"/>
    <lineage>
        <taxon>Bacteria</taxon>
        <taxon>Bacillati</taxon>
        <taxon>Actinomycetota</taxon>
        <taxon>Actinomycetes</taxon>
        <taxon>Kitasatosporales</taxon>
        <taxon>Streptomycetaceae</taxon>
        <taxon>Streptomyces</taxon>
    </lineage>
</organism>
<dbReference type="PANTHER" id="PTHR20883">
    <property type="entry name" value="PHYTANOYL-COA DIOXYGENASE DOMAIN CONTAINING 1"/>
    <property type="match status" value="1"/>
</dbReference>
<dbReference type="EMBL" id="CP012949">
    <property type="protein sequence ID" value="ANB10610.1"/>
    <property type="molecule type" value="Genomic_DNA"/>
</dbReference>
<name>A0ABM6B9U3_STRAM</name>
<proteinExistence type="predicted"/>
<dbReference type="RefSeq" id="WP_063484211.1">
    <property type="nucleotide sequence ID" value="NZ_CP012949.1"/>
</dbReference>
<evidence type="ECO:0000313" key="1">
    <source>
        <dbReference type="EMBL" id="ANB10610.1"/>
    </source>
</evidence>
<dbReference type="Pfam" id="PF05721">
    <property type="entry name" value="PhyH"/>
    <property type="match status" value="1"/>
</dbReference>
<keyword evidence="2" id="KW-1185">Reference proteome</keyword>
<dbReference type="InterPro" id="IPR008775">
    <property type="entry name" value="Phytyl_CoA_dOase-like"/>
</dbReference>
<dbReference type="SUPFAM" id="SSF51197">
    <property type="entry name" value="Clavaminate synthase-like"/>
    <property type="match status" value="1"/>
</dbReference>
<reference evidence="2" key="1">
    <citation type="submission" date="2015-10" db="EMBL/GenBank/DDBJ databases">
        <title>Complete genome sequence of Streptomyces ambofaciens DSM 40697.</title>
        <authorList>
            <person name="Thibessard A."/>
            <person name="Leblond P."/>
        </authorList>
    </citation>
    <scope>NUCLEOTIDE SEQUENCE [LARGE SCALE GENOMIC DNA]</scope>
    <source>
        <strain evidence="2">DSM 40697</strain>
    </source>
</reference>
<protein>
    <recommendedName>
        <fullName evidence="3">Phytanoyl-CoA dioxygenase</fullName>
    </recommendedName>
</protein>
<evidence type="ECO:0000313" key="2">
    <source>
        <dbReference type="Proteomes" id="UP000076720"/>
    </source>
</evidence>
<reference evidence="1 2" key="2">
    <citation type="journal article" date="2016" name="Genome Announc.">
        <title>Complete Genome Sequence of Streptomyces ambofaciens DSM 40697, a Paradigm for Genome Plasticity Studies.</title>
        <authorList>
            <person name="Thibessard A."/>
            <person name="Leblond P."/>
        </authorList>
    </citation>
    <scope>NUCLEOTIDE SEQUENCE [LARGE SCALE GENOMIC DNA]</scope>
    <source>
        <strain evidence="1 2">DSM 40697</strain>
    </source>
</reference>
<evidence type="ECO:0008006" key="3">
    <source>
        <dbReference type="Google" id="ProtNLM"/>
    </source>
</evidence>
<dbReference type="PANTHER" id="PTHR20883:SF46">
    <property type="entry name" value="PHYTANOYL-COA HYDROXYLASE"/>
    <property type="match status" value="1"/>
</dbReference>
<sequence>MNAFTEQSASPLQLTPEQVESFDENGYLVLRDRIPQDMLHRLKQAADHWIAAGDGAMRHSEDYHFADRPSGRVLFRVDYVHAKGDAASLELLGSPEVLGIAESLAGPNFVPTYESLVFKNAGEGAPVPWHQDAVHPRDHRVFNIDVYLDASREGEGALRVVPGSQRRKADVCELTAQHGWDIPGAVTVEMEPGDVLIHDVMLVHGSEPVQGNRLRRTLYYEFRAAEQILEQGPWDEAWVEARLRLLPLALRQYAAAHPEGAGFAWRIEESLRPRPLGDHETELRLGHDVHTPGSFCSAGDVPERVR</sequence>
<dbReference type="Proteomes" id="UP000076720">
    <property type="component" value="Chromosome"/>
</dbReference>
<gene>
    <name evidence="1" type="ORF">SAM40697_6657</name>
</gene>